<dbReference type="GO" id="GO:0009231">
    <property type="term" value="P:riboflavin biosynthetic process"/>
    <property type="evidence" value="ECO:0007669"/>
    <property type="project" value="UniProtKB-UniRule"/>
</dbReference>
<feature type="binding site" evidence="7">
    <location>
        <position position="22"/>
    </location>
    <ligand>
        <name>5-amino-6-(D-ribitylamino)uracil</name>
        <dbReference type="ChEBI" id="CHEBI:15934"/>
    </ligand>
</feature>
<dbReference type="EC" id="2.5.1.78" evidence="3 7"/>
<evidence type="ECO:0000313" key="9">
    <source>
        <dbReference type="Proteomes" id="UP000290602"/>
    </source>
</evidence>
<dbReference type="GO" id="GO:0005829">
    <property type="term" value="C:cytosol"/>
    <property type="evidence" value="ECO:0007669"/>
    <property type="project" value="TreeGrafter"/>
</dbReference>
<comment type="pathway">
    <text evidence="1 7">Cofactor biosynthesis; riboflavin biosynthesis; riboflavin from 2-hydroxy-3-oxobutyl phosphate and 5-amino-6-(D-ribitylamino)uracil: step 1/2.</text>
</comment>
<keyword evidence="5 7" id="KW-0808">Transferase</keyword>
<evidence type="ECO:0000313" key="8">
    <source>
        <dbReference type="EMBL" id="RXI78105.1"/>
    </source>
</evidence>
<evidence type="ECO:0000256" key="6">
    <source>
        <dbReference type="ARBA" id="ARBA00048785"/>
    </source>
</evidence>
<evidence type="ECO:0000256" key="3">
    <source>
        <dbReference type="ARBA" id="ARBA00012664"/>
    </source>
</evidence>
<dbReference type="CDD" id="cd09209">
    <property type="entry name" value="Lumazine_synthase-I"/>
    <property type="match status" value="1"/>
</dbReference>
<dbReference type="InterPro" id="IPR002180">
    <property type="entry name" value="LS/RS"/>
</dbReference>
<evidence type="ECO:0000256" key="5">
    <source>
        <dbReference type="ARBA" id="ARBA00022679"/>
    </source>
</evidence>
<dbReference type="Gene3D" id="3.40.50.960">
    <property type="entry name" value="Lumazine/riboflavin synthase"/>
    <property type="match status" value="1"/>
</dbReference>
<gene>
    <name evidence="7" type="primary">ribH</name>
    <name evidence="8" type="ORF">DXH47_07915</name>
</gene>
<keyword evidence="9" id="KW-1185">Reference proteome</keyword>
<accession>A0A4Q0VIH1</accession>
<comment type="similarity">
    <text evidence="2 7">Belongs to the DMRL synthase family.</text>
</comment>
<feature type="binding site" evidence="7">
    <location>
        <begin position="80"/>
        <end position="82"/>
    </location>
    <ligand>
        <name>5-amino-6-(D-ribitylamino)uracil</name>
        <dbReference type="ChEBI" id="CHEBI:15934"/>
    </ligand>
</feature>
<feature type="binding site" evidence="7">
    <location>
        <begin position="56"/>
        <end position="58"/>
    </location>
    <ligand>
        <name>5-amino-6-(D-ribitylamino)uracil</name>
        <dbReference type="ChEBI" id="CHEBI:15934"/>
    </ligand>
</feature>
<dbReference type="RefSeq" id="WP_129032812.1">
    <property type="nucleotide sequence ID" value="NZ_QXIL01000015.1"/>
</dbReference>
<feature type="binding site" evidence="7">
    <location>
        <position position="113"/>
    </location>
    <ligand>
        <name>5-amino-6-(D-ribitylamino)uracil</name>
        <dbReference type="ChEBI" id="CHEBI:15934"/>
    </ligand>
</feature>
<dbReference type="OrthoDB" id="9809709at2"/>
<dbReference type="PANTHER" id="PTHR21058">
    <property type="entry name" value="6,7-DIMETHYL-8-RIBITYLLUMAZINE SYNTHASE DMRL SYNTHASE LUMAZINE SYNTHASE"/>
    <property type="match status" value="1"/>
</dbReference>
<dbReference type="GO" id="GO:0000906">
    <property type="term" value="F:6,7-dimethyl-8-ribityllumazine synthase activity"/>
    <property type="evidence" value="ECO:0007669"/>
    <property type="project" value="UniProtKB-UniRule"/>
</dbReference>
<feature type="active site" description="Proton donor" evidence="7">
    <location>
        <position position="88"/>
    </location>
</feature>
<dbReference type="NCBIfam" id="TIGR00114">
    <property type="entry name" value="lumazine-synth"/>
    <property type="match status" value="1"/>
</dbReference>
<comment type="function">
    <text evidence="7">Catalyzes the formation of 6,7-dimethyl-8-ribityllumazine by condensation of 5-amino-6-(D-ribitylamino)uracil with 3,4-dihydroxy-2-butanone 4-phosphate. This is the penultimate step in the biosynthesis of riboflavin.</text>
</comment>
<dbReference type="GO" id="GO:0009349">
    <property type="term" value="C:riboflavin synthase complex"/>
    <property type="evidence" value="ECO:0007669"/>
    <property type="project" value="UniProtKB-UniRule"/>
</dbReference>
<dbReference type="UniPathway" id="UPA00275">
    <property type="reaction ID" value="UER00404"/>
</dbReference>
<feature type="binding site" evidence="7">
    <location>
        <position position="127"/>
    </location>
    <ligand>
        <name>(2S)-2-hydroxy-3-oxobutyl phosphate</name>
        <dbReference type="ChEBI" id="CHEBI:58830"/>
    </ligand>
</feature>
<comment type="caution">
    <text evidence="8">The sequence shown here is derived from an EMBL/GenBank/DDBJ whole genome shotgun (WGS) entry which is preliminary data.</text>
</comment>
<dbReference type="HAMAP" id="MF_00178">
    <property type="entry name" value="Lumazine_synth"/>
    <property type="match status" value="1"/>
</dbReference>
<dbReference type="SUPFAM" id="SSF52121">
    <property type="entry name" value="Lumazine synthase"/>
    <property type="match status" value="1"/>
</dbReference>
<dbReference type="PANTHER" id="PTHR21058:SF0">
    <property type="entry name" value="6,7-DIMETHYL-8-RIBITYLLUMAZINE SYNTHASE"/>
    <property type="match status" value="1"/>
</dbReference>
<dbReference type="InterPro" id="IPR036467">
    <property type="entry name" value="LS/RS_sf"/>
</dbReference>
<reference evidence="8 9" key="1">
    <citation type="submission" date="2018-08" db="EMBL/GenBank/DDBJ databases">
        <title>Lactobacillus suantsai sp. nov., isolated from traditional fermented suan-tsai in Taiwan.</title>
        <authorList>
            <person name="Huang C.-H."/>
        </authorList>
    </citation>
    <scope>NUCLEOTIDE SEQUENCE [LARGE SCALE GENOMIC DNA]</scope>
    <source>
        <strain evidence="8 9">BCRC 12945</strain>
    </source>
</reference>
<dbReference type="InterPro" id="IPR034964">
    <property type="entry name" value="LS"/>
</dbReference>
<sequence length="159" mass="16307">MTALPTSLQGQGLRIGVLTAQFNQVVTQKLTAGAVATLQELGVTTNDILTANVPGALELPRAARLMGDSGRVDGIIALGAVIRGQTSHYDVVCDETARGLSQVSTAGPVPVMFGVLTTDDLNQALNRAGGKVGNKGSDCASGVIAMINLQRQLTADAVH</sequence>
<dbReference type="AlphaFoldDB" id="A0A4Q0VIH1"/>
<evidence type="ECO:0000256" key="4">
    <source>
        <dbReference type="ARBA" id="ARBA00022619"/>
    </source>
</evidence>
<dbReference type="EMBL" id="QXIL01000015">
    <property type="protein sequence ID" value="RXI78105.1"/>
    <property type="molecule type" value="Genomic_DNA"/>
</dbReference>
<evidence type="ECO:0000256" key="1">
    <source>
        <dbReference type="ARBA" id="ARBA00004917"/>
    </source>
</evidence>
<proteinExistence type="inferred from homology"/>
<name>A0A4Q0VIH1_9LACO</name>
<evidence type="ECO:0000256" key="2">
    <source>
        <dbReference type="ARBA" id="ARBA00007424"/>
    </source>
</evidence>
<protein>
    <recommendedName>
        <fullName evidence="3 7">6,7-dimethyl-8-ribityllumazine synthase</fullName>
        <shortName evidence="7">DMRL synthase</shortName>
        <shortName evidence="7">LS</shortName>
        <shortName evidence="7">Lumazine synthase</shortName>
        <ecNumber evidence="3 7">2.5.1.78</ecNumber>
    </recommendedName>
</protein>
<dbReference type="Pfam" id="PF00885">
    <property type="entry name" value="DMRL_synthase"/>
    <property type="match status" value="1"/>
</dbReference>
<feature type="binding site" evidence="7">
    <location>
        <begin position="85"/>
        <end position="86"/>
    </location>
    <ligand>
        <name>(2S)-2-hydroxy-3-oxobutyl phosphate</name>
        <dbReference type="ChEBI" id="CHEBI:58830"/>
    </ligand>
</feature>
<evidence type="ECO:0000256" key="7">
    <source>
        <dbReference type="HAMAP-Rule" id="MF_00178"/>
    </source>
</evidence>
<dbReference type="Proteomes" id="UP000290602">
    <property type="component" value="Unassembled WGS sequence"/>
</dbReference>
<keyword evidence="4 7" id="KW-0686">Riboflavin biosynthesis</keyword>
<comment type="catalytic activity">
    <reaction evidence="6 7">
        <text>(2S)-2-hydroxy-3-oxobutyl phosphate + 5-amino-6-(D-ribitylamino)uracil = 6,7-dimethyl-8-(1-D-ribityl)lumazine + phosphate + 2 H2O + H(+)</text>
        <dbReference type="Rhea" id="RHEA:26152"/>
        <dbReference type="ChEBI" id="CHEBI:15377"/>
        <dbReference type="ChEBI" id="CHEBI:15378"/>
        <dbReference type="ChEBI" id="CHEBI:15934"/>
        <dbReference type="ChEBI" id="CHEBI:43474"/>
        <dbReference type="ChEBI" id="CHEBI:58201"/>
        <dbReference type="ChEBI" id="CHEBI:58830"/>
        <dbReference type="EC" id="2.5.1.78"/>
    </reaction>
</comment>
<organism evidence="8 9">
    <name type="scientific">Levilactobacillus suantsaii</name>
    <dbReference type="NCBI Taxonomy" id="2292255"/>
    <lineage>
        <taxon>Bacteria</taxon>
        <taxon>Bacillati</taxon>
        <taxon>Bacillota</taxon>
        <taxon>Bacilli</taxon>
        <taxon>Lactobacillales</taxon>
        <taxon>Lactobacillaceae</taxon>
        <taxon>Levilactobacillus</taxon>
    </lineage>
</organism>